<keyword evidence="2" id="KW-0472">Membrane</keyword>
<dbReference type="AlphaFoldDB" id="A0A5N5E7I2"/>
<proteinExistence type="predicted"/>
<organism evidence="3 4">
    <name type="scientific">Rhodococcus erythropolis</name>
    <name type="common">Arthrobacter picolinophilus</name>
    <dbReference type="NCBI Taxonomy" id="1833"/>
    <lineage>
        <taxon>Bacteria</taxon>
        <taxon>Bacillati</taxon>
        <taxon>Actinomycetota</taxon>
        <taxon>Actinomycetes</taxon>
        <taxon>Mycobacteriales</taxon>
        <taxon>Nocardiaceae</taxon>
        <taxon>Rhodococcus</taxon>
        <taxon>Rhodococcus erythropolis group</taxon>
    </lineage>
</organism>
<gene>
    <name evidence="3" type="ORF">BS297_05370</name>
</gene>
<dbReference type="Proteomes" id="UP000325576">
    <property type="component" value="Unassembled WGS sequence"/>
</dbReference>
<name>A0A5N5E7I2_RHOER</name>
<evidence type="ECO:0000313" key="3">
    <source>
        <dbReference type="EMBL" id="KAB2586408.1"/>
    </source>
</evidence>
<protein>
    <submittedName>
        <fullName evidence="3">Two-component sensor histidine kinase</fullName>
    </submittedName>
</protein>
<keyword evidence="3" id="KW-0808">Transferase</keyword>
<comment type="caution">
    <text evidence="3">The sequence shown here is derived from an EMBL/GenBank/DDBJ whole genome shotgun (WGS) entry which is preliminary data.</text>
</comment>
<feature type="transmembrane region" description="Helical" evidence="2">
    <location>
        <begin position="41"/>
        <end position="67"/>
    </location>
</feature>
<keyword evidence="2" id="KW-1133">Transmembrane helix</keyword>
<evidence type="ECO:0000313" key="4">
    <source>
        <dbReference type="Proteomes" id="UP000325576"/>
    </source>
</evidence>
<accession>A0A5N5E7I2</accession>
<keyword evidence="2" id="KW-0812">Transmembrane</keyword>
<evidence type="ECO:0000256" key="1">
    <source>
        <dbReference type="SAM" id="MobiDB-lite"/>
    </source>
</evidence>
<dbReference type="EMBL" id="MRBO01000195">
    <property type="protein sequence ID" value="KAB2586408.1"/>
    <property type="molecule type" value="Genomic_DNA"/>
</dbReference>
<keyword evidence="3" id="KW-0418">Kinase</keyword>
<dbReference type="GO" id="GO:0016301">
    <property type="term" value="F:kinase activity"/>
    <property type="evidence" value="ECO:0007669"/>
    <property type="project" value="UniProtKB-KW"/>
</dbReference>
<feature type="region of interest" description="Disordered" evidence="1">
    <location>
        <begin position="1"/>
        <end position="24"/>
    </location>
</feature>
<reference evidence="3 4" key="1">
    <citation type="journal article" date="2017" name="Poromechanics V (2013)">
        <title>Genomic Characterization of the Arsenic-Tolerant Actinobacterium, &lt;i&gt;Rhodococcus erythropolis&lt;/i&gt; S43.</title>
        <authorList>
            <person name="Retamal-Morales G."/>
            <person name="Mehnert M."/>
            <person name="Schwabe R."/>
            <person name="Tischler D."/>
            <person name="Schloemann M."/>
            <person name="Levican G.J."/>
        </authorList>
    </citation>
    <scope>NUCLEOTIDE SEQUENCE [LARGE SCALE GENOMIC DNA]</scope>
    <source>
        <strain evidence="3 4">S43</strain>
    </source>
</reference>
<evidence type="ECO:0000256" key="2">
    <source>
        <dbReference type="SAM" id="Phobius"/>
    </source>
</evidence>
<sequence>MTAPFGKNAEPKKSSTTQASVEMRPPMPLTRSVSLRWRVTLLAASVVAIAVAVMAIAAYAVVSRALYADVDHQLRTRAAVLIDSNVVRFDPRYISGATLYTTDISVALIFSDLSTYQPPGSDVPIG</sequence>
<feature type="non-terminal residue" evidence="3">
    <location>
        <position position="126"/>
    </location>
</feature>